<keyword evidence="6 8" id="KW-0342">GTP-binding</keyword>
<dbReference type="CDD" id="cd02503">
    <property type="entry name" value="MobA"/>
    <property type="match status" value="1"/>
</dbReference>
<evidence type="ECO:0000256" key="6">
    <source>
        <dbReference type="ARBA" id="ARBA00023134"/>
    </source>
</evidence>
<dbReference type="RefSeq" id="WP_332864270.1">
    <property type="nucleotide sequence ID" value="NZ_JBAFSM010000010.1"/>
</dbReference>
<accession>A0AAW9QII4</accession>
<keyword evidence="10" id="KW-0548">Nucleotidyltransferase</keyword>
<evidence type="ECO:0000313" key="11">
    <source>
        <dbReference type="Proteomes" id="UP001328733"/>
    </source>
</evidence>
<proteinExistence type="inferred from homology"/>
<comment type="catalytic activity">
    <reaction evidence="8">
        <text>Mo-molybdopterin + GTP + H(+) = Mo-molybdopterin guanine dinucleotide + diphosphate</text>
        <dbReference type="Rhea" id="RHEA:34243"/>
        <dbReference type="ChEBI" id="CHEBI:15378"/>
        <dbReference type="ChEBI" id="CHEBI:33019"/>
        <dbReference type="ChEBI" id="CHEBI:37565"/>
        <dbReference type="ChEBI" id="CHEBI:71302"/>
        <dbReference type="ChEBI" id="CHEBI:71310"/>
        <dbReference type="EC" id="2.7.7.77"/>
    </reaction>
</comment>
<protein>
    <recommendedName>
        <fullName evidence="8">Probable molybdenum cofactor guanylyltransferase</fullName>
        <shortName evidence="8">MoCo guanylyltransferase</shortName>
        <ecNumber evidence="8">2.7.7.77</ecNumber>
    </recommendedName>
    <alternativeName>
        <fullName evidence="8">GTP:molybdopterin guanylyltransferase</fullName>
    </alternativeName>
    <alternativeName>
        <fullName evidence="8">Mo-MPT guanylyltransferase</fullName>
    </alternativeName>
    <alternativeName>
        <fullName evidence="8">Molybdopterin guanylyltransferase</fullName>
    </alternativeName>
    <alternativeName>
        <fullName evidence="8">Molybdopterin-guanine dinucleotide synthase</fullName>
        <shortName evidence="8">MGD synthase</shortName>
    </alternativeName>
</protein>
<comment type="subcellular location">
    <subcellularLocation>
        <location evidence="8">Cytoplasm</location>
    </subcellularLocation>
</comment>
<evidence type="ECO:0000256" key="8">
    <source>
        <dbReference type="HAMAP-Rule" id="MF_00316"/>
    </source>
</evidence>
<keyword evidence="4 8" id="KW-0547">Nucleotide-binding</keyword>
<dbReference type="GO" id="GO:0061603">
    <property type="term" value="F:molybdenum cofactor guanylyltransferase activity"/>
    <property type="evidence" value="ECO:0007669"/>
    <property type="project" value="UniProtKB-EC"/>
</dbReference>
<dbReference type="PANTHER" id="PTHR19136">
    <property type="entry name" value="MOLYBDENUM COFACTOR GUANYLYLTRANSFERASE"/>
    <property type="match status" value="1"/>
</dbReference>
<comment type="domain">
    <text evidence="8">The N-terminal domain determines nucleotide recognition and specific binding, while the C-terminal domain determines the specific binding to the target protein.</text>
</comment>
<comment type="caution">
    <text evidence="10">The sequence shown here is derived from an EMBL/GenBank/DDBJ whole genome shotgun (WGS) entry which is preliminary data.</text>
</comment>
<feature type="binding site" evidence="8">
    <location>
        <position position="101"/>
    </location>
    <ligand>
        <name>Mg(2+)</name>
        <dbReference type="ChEBI" id="CHEBI:18420"/>
    </ligand>
</feature>
<evidence type="ECO:0000256" key="4">
    <source>
        <dbReference type="ARBA" id="ARBA00022741"/>
    </source>
</evidence>
<dbReference type="Proteomes" id="UP001328733">
    <property type="component" value="Unassembled WGS sequence"/>
</dbReference>
<comment type="function">
    <text evidence="8">Transfers a GMP moiety from GTP to Mo-molybdopterin (Mo-MPT) cofactor (Moco or molybdenum cofactor) to form Mo-molybdopterin guanine dinucleotide (Mo-MGD) cofactor.</text>
</comment>
<dbReference type="InterPro" id="IPR029044">
    <property type="entry name" value="Nucleotide-diphossugar_trans"/>
</dbReference>
<sequence length="211" mass="23544">MESLPSFSAIVLAGGQSSRMGRDKALLPVRGVPLLRRICTLAAERATTVYVVTGHGDAHELIVPEPCRIIREPPPARGPLFAFSLVLPLVETEWVLLLACDLPLLTADSVREWSEILPDVPEEAIALVPYLDRHWEPLCGFYRRRCLAGLRKFIATGGNSFQQWLNASPVHELPVANPRVLFNCNTPADLEVIIHAPDKRPDEKHHERDKN</sequence>
<dbReference type="InterPro" id="IPR025877">
    <property type="entry name" value="MobA-like_NTP_Trfase"/>
</dbReference>
<dbReference type="Gene3D" id="3.90.550.10">
    <property type="entry name" value="Spore Coat Polysaccharide Biosynthesis Protein SpsA, Chain A"/>
    <property type="match status" value="1"/>
</dbReference>
<evidence type="ECO:0000256" key="5">
    <source>
        <dbReference type="ARBA" id="ARBA00022842"/>
    </source>
</evidence>
<comment type="cofactor">
    <cofactor evidence="8">
        <name>Mg(2+)</name>
        <dbReference type="ChEBI" id="CHEBI:18420"/>
    </cofactor>
</comment>
<keyword evidence="7 8" id="KW-0501">Molybdenum cofactor biosynthesis</keyword>
<evidence type="ECO:0000313" key="10">
    <source>
        <dbReference type="EMBL" id="MEG3436805.1"/>
    </source>
</evidence>
<name>A0AAW9QII4_9CHRO</name>
<evidence type="ECO:0000256" key="1">
    <source>
        <dbReference type="ARBA" id="ARBA00022490"/>
    </source>
</evidence>
<dbReference type="GO" id="GO:0005737">
    <property type="term" value="C:cytoplasm"/>
    <property type="evidence" value="ECO:0007669"/>
    <property type="project" value="UniProtKB-SubCell"/>
</dbReference>
<dbReference type="GO" id="GO:0006777">
    <property type="term" value="P:Mo-molybdopterin cofactor biosynthetic process"/>
    <property type="evidence" value="ECO:0007669"/>
    <property type="project" value="UniProtKB-KW"/>
</dbReference>
<dbReference type="InterPro" id="IPR013482">
    <property type="entry name" value="Molybde_CF_guanTrfase"/>
</dbReference>
<keyword evidence="3 8" id="KW-0479">Metal-binding</keyword>
<dbReference type="NCBIfam" id="NF002741">
    <property type="entry name" value="PRK02726.1"/>
    <property type="match status" value="1"/>
</dbReference>
<dbReference type="Pfam" id="PF12804">
    <property type="entry name" value="NTP_transf_3"/>
    <property type="match status" value="1"/>
</dbReference>
<gene>
    <name evidence="8" type="primary">mobA</name>
    <name evidence="10" type="ORF">V0288_06700</name>
</gene>
<feature type="domain" description="MobA-like NTP transferase" evidence="9">
    <location>
        <begin position="9"/>
        <end position="161"/>
    </location>
</feature>
<evidence type="ECO:0000256" key="2">
    <source>
        <dbReference type="ARBA" id="ARBA00022679"/>
    </source>
</evidence>
<evidence type="ECO:0000256" key="7">
    <source>
        <dbReference type="ARBA" id="ARBA00023150"/>
    </source>
</evidence>
<comment type="caution">
    <text evidence="8">Lacks conserved residue(s) required for the propagation of feature annotation.</text>
</comment>
<keyword evidence="5 8" id="KW-0460">Magnesium</keyword>
<feature type="binding site" evidence="8">
    <location>
        <begin position="12"/>
        <end position="14"/>
    </location>
    <ligand>
        <name>GTP</name>
        <dbReference type="ChEBI" id="CHEBI:37565"/>
    </ligand>
</feature>
<keyword evidence="1 8" id="KW-0963">Cytoplasm</keyword>
<feature type="binding site" evidence="8">
    <location>
        <position position="24"/>
    </location>
    <ligand>
        <name>GTP</name>
        <dbReference type="ChEBI" id="CHEBI:37565"/>
    </ligand>
</feature>
<dbReference type="EMBL" id="JBAFSM010000010">
    <property type="protein sequence ID" value="MEG3436805.1"/>
    <property type="molecule type" value="Genomic_DNA"/>
</dbReference>
<evidence type="ECO:0000259" key="9">
    <source>
        <dbReference type="Pfam" id="PF12804"/>
    </source>
</evidence>
<evidence type="ECO:0000256" key="3">
    <source>
        <dbReference type="ARBA" id="ARBA00022723"/>
    </source>
</evidence>
<dbReference type="AlphaFoldDB" id="A0AAW9QII4"/>
<dbReference type="SUPFAM" id="SSF53448">
    <property type="entry name" value="Nucleotide-diphospho-sugar transferases"/>
    <property type="match status" value="1"/>
</dbReference>
<dbReference type="EC" id="2.7.7.77" evidence="8"/>
<organism evidence="10 11">
    <name type="scientific">Pannus brasiliensis CCIBt3594</name>
    <dbReference type="NCBI Taxonomy" id="1427578"/>
    <lineage>
        <taxon>Bacteria</taxon>
        <taxon>Bacillati</taxon>
        <taxon>Cyanobacteriota</taxon>
        <taxon>Cyanophyceae</taxon>
        <taxon>Oscillatoriophycideae</taxon>
        <taxon>Chroococcales</taxon>
        <taxon>Microcystaceae</taxon>
        <taxon>Pannus</taxon>
    </lineage>
</organism>
<reference evidence="10 11" key="1">
    <citation type="submission" date="2024-01" db="EMBL/GenBank/DDBJ databases">
        <title>Genomic insights into the taxonomy and metabolism of the cyanobacterium Pannus brasiliensis CCIBt3594.</title>
        <authorList>
            <person name="Machado M."/>
            <person name="Botero N.B."/>
            <person name="Andreote A.P.D."/>
            <person name="Feitosa A.M.T."/>
            <person name="Popin R."/>
            <person name="Sivonen K."/>
            <person name="Fiore M.F."/>
        </authorList>
    </citation>
    <scope>NUCLEOTIDE SEQUENCE [LARGE SCALE GENOMIC DNA]</scope>
    <source>
        <strain evidence="10 11">CCIBt3594</strain>
    </source>
</reference>
<dbReference type="PANTHER" id="PTHR19136:SF81">
    <property type="entry name" value="MOLYBDENUM COFACTOR GUANYLYLTRANSFERASE"/>
    <property type="match status" value="1"/>
</dbReference>
<keyword evidence="2 8" id="KW-0808">Transferase</keyword>
<dbReference type="HAMAP" id="MF_00316">
    <property type="entry name" value="MobA"/>
    <property type="match status" value="1"/>
</dbReference>
<feature type="binding site" evidence="8">
    <location>
        <position position="101"/>
    </location>
    <ligand>
        <name>GTP</name>
        <dbReference type="ChEBI" id="CHEBI:37565"/>
    </ligand>
</feature>
<comment type="similarity">
    <text evidence="8">Belongs to the MobA family.</text>
</comment>
<dbReference type="GO" id="GO:0046872">
    <property type="term" value="F:metal ion binding"/>
    <property type="evidence" value="ECO:0007669"/>
    <property type="project" value="UniProtKB-KW"/>
</dbReference>
<dbReference type="GO" id="GO:0005525">
    <property type="term" value="F:GTP binding"/>
    <property type="evidence" value="ECO:0007669"/>
    <property type="project" value="UniProtKB-UniRule"/>
</dbReference>
<keyword evidence="11" id="KW-1185">Reference proteome</keyword>